<proteinExistence type="predicted"/>
<accession>A0ABQ8W4K6</accession>
<name>A0ABQ8W4K6_PENCH</name>
<evidence type="ECO:0000313" key="1">
    <source>
        <dbReference type="EMBL" id="KAJ5255090.1"/>
    </source>
</evidence>
<dbReference type="Proteomes" id="UP001220256">
    <property type="component" value="Unassembled WGS sequence"/>
</dbReference>
<gene>
    <name evidence="1" type="ORF">N7505_010241</name>
</gene>
<reference evidence="1 2" key="1">
    <citation type="journal article" date="2023" name="IMA Fungus">
        <title>Comparative genomic study of the Penicillium genus elucidates a diverse pangenome and 15 lateral gene transfer events.</title>
        <authorList>
            <person name="Petersen C."/>
            <person name="Sorensen T."/>
            <person name="Nielsen M.R."/>
            <person name="Sondergaard T.E."/>
            <person name="Sorensen J.L."/>
            <person name="Fitzpatrick D.A."/>
            <person name="Frisvad J.C."/>
            <person name="Nielsen K.L."/>
        </authorList>
    </citation>
    <scope>NUCLEOTIDE SEQUENCE [LARGE SCALE GENOMIC DNA]</scope>
    <source>
        <strain evidence="1 2">IBT 3361</strain>
    </source>
</reference>
<keyword evidence="2" id="KW-1185">Reference proteome</keyword>
<sequence>MKNISLAALSAGCRRLFMAFYSDYPPQVEQHVCCVMAVPDFCVHASAVTFRLKSKAWEYKVRSP</sequence>
<evidence type="ECO:0000313" key="2">
    <source>
        <dbReference type="Proteomes" id="UP001220256"/>
    </source>
</evidence>
<comment type="caution">
    <text evidence="1">The sequence shown here is derived from an EMBL/GenBank/DDBJ whole genome shotgun (WGS) entry which is preliminary data.</text>
</comment>
<protein>
    <submittedName>
        <fullName evidence="1">Uncharacterized protein</fullName>
    </submittedName>
</protein>
<organism evidence="1 2">
    <name type="scientific">Penicillium chrysogenum</name>
    <name type="common">Penicillium notatum</name>
    <dbReference type="NCBI Taxonomy" id="5076"/>
    <lineage>
        <taxon>Eukaryota</taxon>
        <taxon>Fungi</taxon>
        <taxon>Dikarya</taxon>
        <taxon>Ascomycota</taxon>
        <taxon>Pezizomycotina</taxon>
        <taxon>Eurotiomycetes</taxon>
        <taxon>Eurotiomycetidae</taxon>
        <taxon>Eurotiales</taxon>
        <taxon>Aspergillaceae</taxon>
        <taxon>Penicillium</taxon>
        <taxon>Penicillium chrysogenum species complex</taxon>
    </lineage>
</organism>
<dbReference type="EMBL" id="JAPVEB010000010">
    <property type="protein sequence ID" value="KAJ5255090.1"/>
    <property type="molecule type" value="Genomic_DNA"/>
</dbReference>